<dbReference type="PANTHER" id="PTHR34883:SF17">
    <property type="entry name" value="CUPREDOXIN"/>
    <property type="match status" value="1"/>
</dbReference>
<organism evidence="3 4">
    <name type="scientific">Pseudallescheria apiosperma</name>
    <name type="common">Scedosporium apiospermum</name>
    <dbReference type="NCBI Taxonomy" id="563466"/>
    <lineage>
        <taxon>Eukaryota</taxon>
        <taxon>Fungi</taxon>
        <taxon>Dikarya</taxon>
        <taxon>Ascomycota</taxon>
        <taxon>Pezizomycotina</taxon>
        <taxon>Sordariomycetes</taxon>
        <taxon>Hypocreomycetidae</taxon>
        <taxon>Microascales</taxon>
        <taxon>Microascaceae</taxon>
        <taxon>Scedosporium</taxon>
    </lineage>
</organism>
<feature type="compositionally biased region" description="Low complexity" evidence="1">
    <location>
        <begin position="158"/>
        <end position="171"/>
    </location>
</feature>
<evidence type="ECO:0000256" key="1">
    <source>
        <dbReference type="SAM" id="MobiDB-lite"/>
    </source>
</evidence>
<feature type="region of interest" description="Disordered" evidence="1">
    <location>
        <begin position="145"/>
        <end position="192"/>
    </location>
</feature>
<evidence type="ECO:0000313" key="3">
    <source>
        <dbReference type="EMBL" id="KEZ41393.1"/>
    </source>
</evidence>
<dbReference type="GeneID" id="27726589"/>
<accession>A0A084G231</accession>
<reference evidence="3 4" key="1">
    <citation type="journal article" date="2014" name="Genome Announc.">
        <title>Draft genome sequence of the pathogenic fungus Scedosporium apiospermum.</title>
        <authorList>
            <person name="Vandeputte P."/>
            <person name="Ghamrawi S."/>
            <person name="Rechenmann M."/>
            <person name="Iltis A."/>
            <person name="Giraud S."/>
            <person name="Fleury M."/>
            <person name="Thornton C."/>
            <person name="Delhaes L."/>
            <person name="Meyer W."/>
            <person name="Papon N."/>
            <person name="Bouchara J.P."/>
        </authorList>
    </citation>
    <scope>NUCLEOTIDE SEQUENCE [LARGE SCALE GENOMIC DNA]</scope>
    <source>
        <strain evidence="3 4">IHEM 14462</strain>
    </source>
</reference>
<proteinExistence type="predicted"/>
<feature type="chain" id="PRO_5001775332" description="Extracellular serine-rich protein" evidence="2">
    <location>
        <begin position="21"/>
        <end position="251"/>
    </location>
</feature>
<dbReference type="RefSeq" id="XP_016641192.1">
    <property type="nucleotide sequence ID" value="XM_016789365.1"/>
</dbReference>
<evidence type="ECO:0000256" key="2">
    <source>
        <dbReference type="SAM" id="SignalP"/>
    </source>
</evidence>
<dbReference type="InterPro" id="IPR008972">
    <property type="entry name" value="Cupredoxin"/>
</dbReference>
<dbReference type="SUPFAM" id="SSF49503">
    <property type="entry name" value="Cupredoxins"/>
    <property type="match status" value="1"/>
</dbReference>
<dbReference type="AlphaFoldDB" id="A0A084G231"/>
<dbReference type="PANTHER" id="PTHR34883">
    <property type="entry name" value="SERINE-RICH PROTEIN, PUTATIVE-RELATED-RELATED"/>
    <property type="match status" value="1"/>
</dbReference>
<feature type="signal peptide" evidence="2">
    <location>
        <begin position="1"/>
        <end position="20"/>
    </location>
</feature>
<dbReference type="CDD" id="cd00920">
    <property type="entry name" value="Cupredoxin"/>
    <property type="match status" value="1"/>
</dbReference>
<dbReference type="OMA" id="CEAHCTS"/>
<dbReference type="EMBL" id="JOWA01000110">
    <property type="protein sequence ID" value="KEZ41393.1"/>
    <property type="molecule type" value="Genomic_DNA"/>
</dbReference>
<dbReference type="KEGG" id="sapo:SAPIO_CDS7517"/>
<gene>
    <name evidence="3" type="ORF">SAPIO_CDS7517</name>
</gene>
<dbReference type="Gene3D" id="2.60.40.420">
    <property type="entry name" value="Cupredoxins - blue copper proteins"/>
    <property type="match status" value="1"/>
</dbReference>
<comment type="caution">
    <text evidence="3">The sequence shown here is derived from an EMBL/GenBank/DDBJ whole genome shotgun (WGS) entry which is preliminary data.</text>
</comment>
<dbReference type="InterPro" id="IPR052953">
    <property type="entry name" value="Ser-rich/MCO-related"/>
</dbReference>
<feature type="compositionally biased region" description="Low complexity" evidence="1">
    <location>
        <begin position="178"/>
        <end position="192"/>
    </location>
</feature>
<name>A0A084G231_PSEDA</name>
<protein>
    <recommendedName>
        <fullName evidence="5">Extracellular serine-rich protein</fullName>
    </recommendedName>
</protein>
<sequence length="251" mass="25872">MKITQHLAIAGVLAATGANAATHIVKAVAKPSFAFQPNTVNAKVGDYIEFHFGPANHSVAQGTFHKACQPSSQDGFFSGYLPVAEGENEKVFKILVENDSPFVFYCTQGQHCASGMYGVVNPNMHGSLETYKSLVSALEDKKGKEPQRAAPFGGALIDNPSLSNTNTNTDDSSTEINTATSRGQSQTASATSATLTRAASTTFIPINGGQGQATGAVTNPSATSIPQAAGGKVRTPVGILLGAVGLAMLGI</sequence>
<dbReference type="VEuPathDB" id="FungiDB:SAPIO_CDS7517"/>
<evidence type="ECO:0008006" key="5">
    <source>
        <dbReference type="Google" id="ProtNLM"/>
    </source>
</evidence>
<keyword evidence="2" id="KW-0732">Signal</keyword>
<evidence type="ECO:0000313" key="4">
    <source>
        <dbReference type="Proteomes" id="UP000028545"/>
    </source>
</evidence>
<dbReference type="Proteomes" id="UP000028545">
    <property type="component" value="Unassembled WGS sequence"/>
</dbReference>
<dbReference type="OrthoDB" id="2331100at2759"/>
<dbReference type="HOGENOM" id="CLU_053381_1_1_1"/>
<keyword evidence="4" id="KW-1185">Reference proteome</keyword>